<dbReference type="Proteomes" id="UP000222366">
    <property type="component" value="Unassembled WGS sequence"/>
</dbReference>
<evidence type="ECO:0000256" key="6">
    <source>
        <dbReference type="ARBA" id="ARBA00022927"/>
    </source>
</evidence>
<keyword evidence="4" id="KW-1134">Transmembrane beta strand</keyword>
<evidence type="ECO:0000256" key="1">
    <source>
        <dbReference type="ARBA" id="ARBA00004442"/>
    </source>
</evidence>
<dbReference type="Gene3D" id="2.40.160.50">
    <property type="entry name" value="membrane protein fhac: a member of the omp85/tpsb transporter family"/>
    <property type="match status" value="1"/>
</dbReference>
<comment type="subcellular location">
    <subcellularLocation>
        <location evidence="1">Cell outer membrane</location>
    </subcellularLocation>
</comment>
<gene>
    <name evidence="11" type="ORF">Xsto_03960</name>
</gene>
<evidence type="ECO:0000256" key="3">
    <source>
        <dbReference type="ARBA" id="ARBA00022448"/>
    </source>
</evidence>
<feature type="coiled-coil region" evidence="9">
    <location>
        <begin position="33"/>
        <end position="60"/>
    </location>
</feature>
<comment type="caution">
    <text evidence="11">The sequence shown here is derived from an EMBL/GenBank/DDBJ whole genome shotgun (WGS) entry which is preliminary data.</text>
</comment>
<evidence type="ECO:0000256" key="2">
    <source>
        <dbReference type="ARBA" id="ARBA00009055"/>
    </source>
</evidence>
<dbReference type="EMBL" id="NJAJ01000069">
    <property type="protein sequence ID" value="PHM60492.1"/>
    <property type="molecule type" value="Genomic_DNA"/>
</dbReference>
<dbReference type="InterPro" id="IPR027282">
    <property type="entry name" value="TPS"/>
</dbReference>
<name>A0A2D0KAU9_9GAMM</name>
<evidence type="ECO:0000313" key="12">
    <source>
        <dbReference type="Proteomes" id="UP000222366"/>
    </source>
</evidence>
<reference evidence="11 12" key="1">
    <citation type="journal article" date="2017" name="Nat. Microbiol.">
        <title>Natural product diversity associated with the nematode symbionts Photorhabdus and Xenorhabdus.</title>
        <authorList>
            <person name="Tobias N.J."/>
            <person name="Wolff H."/>
            <person name="Djahanschiri B."/>
            <person name="Grundmann F."/>
            <person name="Kronenwerth M."/>
            <person name="Shi Y.M."/>
            <person name="Simonyi S."/>
            <person name="Grun P."/>
            <person name="Shapiro-Ilan D."/>
            <person name="Pidot S.J."/>
            <person name="Stinear T.P."/>
            <person name="Ebersberger I."/>
            <person name="Bode H.B."/>
        </authorList>
    </citation>
    <scope>NUCLEOTIDE SEQUENCE [LARGE SCALE GENOMIC DNA]</scope>
    <source>
        <strain evidence="11 12">DSM 17904</strain>
    </source>
</reference>
<dbReference type="Pfam" id="PF17287">
    <property type="entry name" value="POTRA_3"/>
    <property type="match status" value="1"/>
</dbReference>
<dbReference type="GO" id="GO:0098046">
    <property type="term" value="C:type V protein secretion system complex"/>
    <property type="evidence" value="ECO:0007669"/>
    <property type="project" value="TreeGrafter"/>
</dbReference>
<dbReference type="PIRSF" id="PIRSF029745">
    <property type="entry name" value="FhaC"/>
    <property type="match status" value="1"/>
</dbReference>
<protein>
    <submittedName>
        <fullName evidence="11">XhlB, XhlA hemolysin secretion/activation protein</fullName>
    </submittedName>
</protein>
<dbReference type="GO" id="GO:0046819">
    <property type="term" value="P:protein secretion by the type V secretion system"/>
    <property type="evidence" value="ECO:0007669"/>
    <property type="project" value="TreeGrafter"/>
</dbReference>
<keyword evidence="9" id="KW-0175">Coiled coil</keyword>
<feature type="domain" description="POTRA" evidence="10">
    <location>
        <begin position="82"/>
        <end position="155"/>
    </location>
</feature>
<dbReference type="GO" id="GO:0009279">
    <property type="term" value="C:cell outer membrane"/>
    <property type="evidence" value="ECO:0007669"/>
    <property type="project" value="UniProtKB-SubCell"/>
</dbReference>
<dbReference type="InterPro" id="IPR035251">
    <property type="entry name" value="ShlB_POTRA"/>
</dbReference>
<dbReference type="RefSeq" id="WP_244590466.1">
    <property type="nucleotide sequence ID" value="NZ_CAWNRH010000147.1"/>
</dbReference>
<evidence type="ECO:0000313" key="11">
    <source>
        <dbReference type="EMBL" id="PHM60492.1"/>
    </source>
</evidence>
<evidence type="ECO:0000256" key="5">
    <source>
        <dbReference type="ARBA" id="ARBA00022692"/>
    </source>
</evidence>
<dbReference type="PANTHER" id="PTHR34597">
    <property type="entry name" value="SLR1661 PROTEIN"/>
    <property type="match status" value="1"/>
</dbReference>
<organism evidence="11 12">
    <name type="scientific">Xenorhabdus stockiae</name>
    <dbReference type="NCBI Taxonomy" id="351614"/>
    <lineage>
        <taxon>Bacteria</taxon>
        <taxon>Pseudomonadati</taxon>
        <taxon>Pseudomonadota</taxon>
        <taxon>Gammaproteobacteria</taxon>
        <taxon>Enterobacterales</taxon>
        <taxon>Morganellaceae</taxon>
        <taxon>Xenorhabdus</taxon>
    </lineage>
</organism>
<dbReference type="InterPro" id="IPR005565">
    <property type="entry name" value="Hemolysn_activator_HlyB_C"/>
</dbReference>
<proteinExistence type="inferred from homology"/>
<keyword evidence="7" id="KW-0472">Membrane</keyword>
<sequence>MIIKNIGILLILYIPLTIASPVNFNESLPSPTVNEGSNNLRNSEREINRLIEERRHQEMINRSRRYSTKESLANLKGDKKCLPISGVYLQGISLLSSSDLKTLSAISNNCITSNNINRLTSEIINLYVQKGYVTARVKLVPPDYEKKLGIHVIEGFIEDIRGGSRWVNSQTLFPGLKNMPLNIHQLDQGLDQANRLQSNKTTLDILPGTINGGSIIFLNNKHSSPWKVSLTTDNYGQKNTGKWVGRVNTSFDSPLGLSDFVSLSGSSTLKKGQSKYNRSYIFLYSLPYGQSTFSTFYVGSKYHHQQKSNYRKSRFLNIHGDAQQSGVRADWAFRRNQTQIDTLRTQFIYKKGDNYLNDEKIIVNSESISLVSLNLNHFQVIPTGFFSIDVGIDKGVPWFNPQTAMDKRFIKGLMSINLQNKFKLFDSSYLLNSQLSMQYSRDPLPAMECFSITDKNSIRGFNESFLCDDNGWYLRNTLSYPLPIAIPQGYLVLNIGGDLGQTKTYENKNKYEYKYEWINAVGMSAGFSLSYKQLFADIQVGSGKVFPRQYEKLNNPIQILVRISYGF</sequence>
<dbReference type="AlphaFoldDB" id="A0A2D0KAU9"/>
<keyword evidence="3" id="KW-0813">Transport</keyword>
<dbReference type="InterPro" id="IPR013686">
    <property type="entry name" value="Polypept-transport_assoc_ShlB"/>
</dbReference>
<dbReference type="PANTHER" id="PTHR34597:SF3">
    <property type="entry name" value="OUTER MEMBRANE TRANSPORTER CDIB"/>
    <property type="match status" value="1"/>
</dbReference>
<evidence type="ECO:0000256" key="8">
    <source>
        <dbReference type="ARBA" id="ARBA00023237"/>
    </source>
</evidence>
<evidence type="ECO:0000256" key="9">
    <source>
        <dbReference type="SAM" id="Coils"/>
    </source>
</evidence>
<evidence type="ECO:0000256" key="7">
    <source>
        <dbReference type="ARBA" id="ARBA00023136"/>
    </source>
</evidence>
<keyword evidence="12" id="KW-1185">Reference proteome</keyword>
<dbReference type="InterPro" id="IPR051544">
    <property type="entry name" value="TPS_OM_transporter"/>
</dbReference>
<dbReference type="Pfam" id="PF08479">
    <property type="entry name" value="POTRA_2"/>
    <property type="match status" value="1"/>
</dbReference>
<keyword evidence="8" id="KW-0998">Cell outer membrane</keyword>
<dbReference type="Gene3D" id="3.10.20.310">
    <property type="entry name" value="membrane protein fhac"/>
    <property type="match status" value="1"/>
</dbReference>
<evidence type="ECO:0000256" key="4">
    <source>
        <dbReference type="ARBA" id="ARBA00022452"/>
    </source>
</evidence>
<keyword evidence="5" id="KW-0812">Transmembrane</keyword>
<keyword evidence="6" id="KW-0653">Protein transport</keyword>
<accession>A0A2D0KAU9</accession>
<dbReference type="Pfam" id="PF03865">
    <property type="entry name" value="ShlB"/>
    <property type="match status" value="1"/>
</dbReference>
<comment type="similarity">
    <text evidence="2">Belongs to the TPS (TC 1.B.20) family.</text>
</comment>
<dbReference type="InterPro" id="IPR034746">
    <property type="entry name" value="POTRA"/>
</dbReference>
<dbReference type="PROSITE" id="PS51779">
    <property type="entry name" value="POTRA"/>
    <property type="match status" value="1"/>
</dbReference>
<evidence type="ECO:0000259" key="10">
    <source>
        <dbReference type="PROSITE" id="PS51779"/>
    </source>
</evidence>
<dbReference type="GO" id="GO:0008320">
    <property type="term" value="F:protein transmembrane transporter activity"/>
    <property type="evidence" value="ECO:0007669"/>
    <property type="project" value="TreeGrafter"/>
</dbReference>